<feature type="chain" id="PRO_5008788432" description="Somatostatin/Cortistatin C-terminal domain-containing protein" evidence="1">
    <location>
        <begin position="23"/>
        <end position="120"/>
    </location>
</feature>
<dbReference type="EMBL" id="KB299568">
    <property type="protein sequence ID" value="ELU07851.1"/>
    <property type="molecule type" value="Genomic_DNA"/>
</dbReference>
<evidence type="ECO:0000313" key="2">
    <source>
        <dbReference type="EMBL" id="ELU07851.1"/>
    </source>
</evidence>
<dbReference type="OrthoDB" id="6119812at2759"/>
<dbReference type="AlphaFoldDB" id="R7UWR5"/>
<accession>R7UWR5</accession>
<dbReference type="HOGENOM" id="CLU_2078889_0_0_1"/>
<reference evidence="3" key="3">
    <citation type="submission" date="2015-06" db="UniProtKB">
        <authorList>
            <consortium name="EnsemblMetazoa"/>
        </authorList>
    </citation>
    <scope>IDENTIFICATION</scope>
</reference>
<dbReference type="EMBL" id="AMQN01006930">
    <property type="status" value="NOT_ANNOTATED_CDS"/>
    <property type="molecule type" value="Genomic_DNA"/>
</dbReference>
<reference evidence="2 4" key="2">
    <citation type="journal article" date="2013" name="Nature">
        <title>Insights into bilaterian evolution from three spiralian genomes.</title>
        <authorList>
            <person name="Simakov O."/>
            <person name="Marletaz F."/>
            <person name="Cho S.J."/>
            <person name="Edsinger-Gonzales E."/>
            <person name="Havlak P."/>
            <person name="Hellsten U."/>
            <person name="Kuo D.H."/>
            <person name="Larsson T."/>
            <person name="Lv J."/>
            <person name="Arendt D."/>
            <person name="Savage R."/>
            <person name="Osoegawa K."/>
            <person name="de Jong P."/>
            <person name="Grimwood J."/>
            <person name="Chapman J.A."/>
            <person name="Shapiro H."/>
            <person name="Aerts A."/>
            <person name="Otillar R.P."/>
            <person name="Terry A.Y."/>
            <person name="Boore J.L."/>
            <person name="Grigoriev I.V."/>
            <person name="Lindberg D.R."/>
            <person name="Seaver E.C."/>
            <person name="Weisblat D.A."/>
            <person name="Putnam N.H."/>
            <person name="Rokhsar D.S."/>
        </authorList>
    </citation>
    <scope>NUCLEOTIDE SEQUENCE</scope>
    <source>
        <strain evidence="2 4">I ESC-2004</strain>
    </source>
</reference>
<sequence>MEIRLTLVLALLVAALGVVANALSIPSDALKDNQMDVADKDGDQSRRATWLETRDLEDDFKELVYLTIEELVNEGRMDPRVLSKEENEVKEKRGRWQGFCFKRTRSGRFLPYICWKGDRK</sequence>
<evidence type="ECO:0008006" key="5">
    <source>
        <dbReference type="Google" id="ProtNLM"/>
    </source>
</evidence>
<evidence type="ECO:0000256" key="1">
    <source>
        <dbReference type="SAM" id="SignalP"/>
    </source>
</evidence>
<keyword evidence="4" id="KW-1185">Reference proteome</keyword>
<dbReference type="EnsemblMetazoa" id="CapteT21488">
    <property type="protein sequence ID" value="CapteP21488"/>
    <property type="gene ID" value="CapteG21488"/>
</dbReference>
<protein>
    <recommendedName>
        <fullName evidence="5">Somatostatin/Cortistatin C-terminal domain-containing protein</fullName>
    </recommendedName>
</protein>
<dbReference type="OMA" id="RAYMGIC"/>
<gene>
    <name evidence="2" type="ORF">CAPTEDRAFT_21488</name>
</gene>
<name>R7UWR5_CAPTE</name>
<evidence type="ECO:0000313" key="3">
    <source>
        <dbReference type="EnsemblMetazoa" id="CapteP21488"/>
    </source>
</evidence>
<reference evidence="4" key="1">
    <citation type="submission" date="2012-12" db="EMBL/GenBank/DDBJ databases">
        <authorList>
            <person name="Hellsten U."/>
            <person name="Grimwood J."/>
            <person name="Chapman J.A."/>
            <person name="Shapiro H."/>
            <person name="Aerts A."/>
            <person name="Otillar R.P."/>
            <person name="Terry A.Y."/>
            <person name="Boore J.L."/>
            <person name="Simakov O."/>
            <person name="Marletaz F."/>
            <person name="Cho S.-J."/>
            <person name="Edsinger-Gonzales E."/>
            <person name="Havlak P."/>
            <person name="Kuo D.-H."/>
            <person name="Larsson T."/>
            <person name="Lv J."/>
            <person name="Arendt D."/>
            <person name="Savage R."/>
            <person name="Osoegawa K."/>
            <person name="de Jong P."/>
            <person name="Lindberg D.R."/>
            <person name="Seaver E.C."/>
            <person name="Weisblat D.A."/>
            <person name="Putnam N.H."/>
            <person name="Grigoriev I.V."/>
            <person name="Rokhsar D.S."/>
        </authorList>
    </citation>
    <scope>NUCLEOTIDE SEQUENCE</scope>
    <source>
        <strain evidence="4">I ESC-2004</strain>
    </source>
</reference>
<feature type="signal peptide" evidence="1">
    <location>
        <begin position="1"/>
        <end position="22"/>
    </location>
</feature>
<keyword evidence="1" id="KW-0732">Signal</keyword>
<dbReference type="Proteomes" id="UP000014760">
    <property type="component" value="Unassembled WGS sequence"/>
</dbReference>
<evidence type="ECO:0000313" key="4">
    <source>
        <dbReference type="Proteomes" id="UP000014760"/>
    </source>
</evidence>
<organism evidence="2">
    <name type="scientific">Capitella teleta</name>
    <name type="common">Polychaete worm</name>
    <dbReference type="NCBI Taxonomy" id="283909"/>
    <lineage>
        <taxon>Eukaryota</taxon>
        <taxon>Metazoa</taxon>
        <taxon>Spiralia</taxon>
        <taxon>Lophotrochozoa</taxon>
        <taxon>Annelida</taxon>
        <taxon>Polychaeta</taxon>
        <taxon>Sedentaria</taxon>
        <taxon>Scolecida</taxon>
        <taxon>Capitellidae</taxon>
        <taxon>Capitella</taxon>
    </lineage>
</organism>
<proteinExistence type="predicted"/>